<evidence type="ECO:0000256" key="7">
    <source>
        <dbReference type="SAM" id="Phobius"/>
    </source>
</evidence>
<keyword evidence="3" id="KW-1003">Cell membrane</keyword>
<keyword evidence="6 7" id="KW-0472">Membrane</keyword>
<keyword evidence="5 7" id="KW-1133">Transmembrane helix</keyword>
<dbReference type="GO" id="GO:0016413">
    <property type="term" value="F:O-acetyltransferase activity"/>
    <property type="evidence" value="ECO:0007669"/>
    <property type="project" value="TreeGrafter"/>
</dbReference>
<name>A0A2T4J4V7_FUSBL</name>
<feature type="transmembrane region" description="Helical" evidence="7">
    <location>
        <begin position="43"/>
        <end position="60"/>
    </location>
</feature>
<feature type="transmembrane region" description="Helical" evidence="7">
    <location>
        <begin position="112"/>
        <end position="131"/>
    </location>
</feature>
<dbReference type="GO" id="GO:0005886">
    <property type="term" value="C:plasma membrane"/>
    <property type="evidence" value="ECO:0007669"/>
    <property type="project" value="UniProtKB-SubCell"/>
</dbReference>
<dbReference type="RefSeq" id="WP_107674563.1">
    <property type="nucleotide sequence ID" value="NZ_PZKE01000023.1"/>
</dbReference>
<dbReference type="Pfam" id="PF01757">
    <property type="entry name" value="Acyl_transf_3"/>
    <property type="match status" value="1"/>
</dbReference>
<comment type="subcellular location">
    <subcellularLocation>
        <location evidence="1">Cell membrane</location>
        <topology evidence="1">Multi-pass membrane protein</topology>
    </subcellularLocation>
</comment>
<evidence type="ECO:0000256" key="4">
    <source>
        <dbReference type="ARBA" id="ARBA00022692"/>
    </source>
</evidence>
<feature type="transmembrane region" description="Helical" evidence="7">
    <location>
        <begin position="138"/>
        <end position="157"/>
    </location>
</feature>
<evidence type="ECO:0000313" key="9">
    <source>
        <dbReference type="EMBL" id="PTE12939.1"/>
    </source>
</evidence>
<evidence type="ECO:0000256" key="6">
    <source>
        <dbReference type="ARBA" id="ARBA00023136"/>
    </source>
</evidence>
<evidence type="ECO:0000259" key="8">
    <source>
        <dbReference type="Pfam" id="PF01757"/>
    </source>
</evidence>
<dbReference type="Proteomes" id="UP000241362">
    <property type="component" value="Unassembled WGS sequence"/>
</dbReference>
<feature type="transmembrane region" description="Helical" evidence="7">
    <location>
        <begin position="72"/>
        <end position="92"/>
    </location>
</feature>
<evidence type="ECO:0000256" key="1">
    <source>
        <dbReference type="ARBA" id="ARBA00004651"/>
    </source>
</evidence>
<dbReference type="AlphaFoldDB" id="A0A2T4J4V7"/>
<feature type="transmembrane region" description="Helical" evidence="7">
    <location>
        <begin position="266"/>
        <end position="283"/>
    </location>
</feature>
<feature type="transmembrane region" description="Helical" evidence="7">
    <location>
        <begin position="289"/>
        <end position="305"/>
    </location>
</feature>
<dbReference type="GO" id="GO:0009246">
    <property type="term" value="P:enterobacterial common antigen biosynthetic process"/>
    <property type="evidence" value="ECO:0007669"/>
    <property type="project" value="TreeGrafter"/>
</dbReference>
<dbReference type="PANTHER" id="PTHR40074">
    <property type="entry name" value="O-ACETYLTRANSFERASE WECH"/>
    <property type="match status" value="1"/>
</dbReference>
<evidence type="ECO:0000256" key="5">
    <source>
        <dbReference type="ARBA" id="ARBA00022989"/>
    </source>
</evidence>
<evidence type="ECO:0000313" key="10">
    <source>
        <dbReference type="Proteomes" id="UP000241362"/>
    </source>
</evidence>
<gene>
    <name evidence="9" type="ORF">C5F44_16065</name>
</gene>
<evidence type="ECO:0000256" key="2">
    <source>
        <dbReference type="ARBA" id="ARBA00007400"/>
    </source>
</evidence>
<comment type="similarity">
    <text evidence="2">Belongs to the acyltransferase 3 family.</text>
</comment>
<feature type="transmembrane region" description="Helical" evidence="7">
    <location>
        <begin position="206"/>
        <end position="223"/>
    </location>
</feature>
<feature type="domain" description="Acyltransferase 3" evidence="8">
    <location>
        <begin position="9"/>
        <end position="300"/>
    </location>
</feature>
<dbReference type="PANTHER" id="PTHR40074:SF2">
    <property type="entry name" value="O-ACETYLTRANSFERASE WECH"/>
    <property type="match status" value="1"/>
</dbReference>
<keyword evidence="4 7" id="KW-0812">Transmembrane</keyword>
<reference evidence="9 10" key="1">
    <citation type="submission" date="2018-03" db="EMBL/GenBank/DDBJ databases">
        <title>Rhodobacter blasticus.</title>
        <authorList>
            <person name="Meyer T.E."/>
            <person name="Miller S."/>
            <person name="Lodha T."/>
            <person name="Gandham S."/>
            <person name="Chintalapati S."/>
            <person name="Chintalapati V.R."/>
        </authorList>
    </citation>
    <scope>NUCLEOTIDE SEQUENCE [LARGE SCALE GENOMIC DNA]</scope>
    <source>
        <strain evidence="9 10">DSM 2131</strain>
    </source>
</reference>
<feature type="transmembrane region" description="Helical" evidence="7">
    <location>
        <begin position="235"/>
        <end position="254"/>
    </location>
</feature>
<keyword evidence="10" id="KW-1185">Reference proteome</keyword>
<organism evidence="9 10">
    <name type="scientific">Fuscovulum blasticum DSM 2131</name>
    <dbReference type="NCBI Taxonomy" id="1188250"/>
    <lineage>
        <taxon>Bacteria</taxon>
        <taxon>Pseudomonadati</taxon>
        <taxon>Pseudomonadota</taxon>
        <taxon>Alphaproteobacteria</taxon>
        <taxon>Rhodobacterales</taxon>
        <taxon>Paracoccaceae</taxon>
        <taxon>Pseudogemmobacter</taxon>
    </lineage>
</organism>
<feature type="transmembrane region" description="Helical" evidence="7">
    <location>
        <begin position="177"/>
        <end position="194"/>
    </location>
</feature>
<accession>A0A2T4J4V7</accession>
<feature type="transmembrane region" description="Helical" evidence="7">
    <location>
        <begin position="12"/>
        <end position="31"/>
    </location>
</feature>
<sequence>MAGATRSRAVDGLKLALAVMVVGIHANPFADLGRLANLLTGEGIYRLAVPVFLVFNGWYLQPALAAGKGWATARRAAVLYLLWMALYLPVWARAAAGFTPWEGLIFAVFGYWHLWYLAGLAMAAAALVLLARWPTLPLLTLALVLAAMGAGLAWAIAAGLVTPGPIFHDPLSPTRNPLFLCLPYAAFGVVMRRVDLPNRIGRGPAAGLAALGIALVLAESLALSTLPKGVSHDTMASLILAAPALALVALQAPGRTESRALGDHSSGLYFLHVAFVAMLFRHTDLDRPAVFALAIAGSALLTEALRRSGLARRLF</sequence>
<protein>
    <recommendedName>
        <fullName evidence="8">Acyltransferase 3 domain-containing protein</fullName>
    </recommendedName>
</protein>
<dbReference type="EMBL" id="PZKE01000023">
    <property type="protein sequence ID" value="PTE12939.1"/>
    <property type="molecule type" value="Genomic_DNA"/>
</dbReference>
<comment type="caution">
    <text evidence="9">The sequence shown here is derived from an EMBL/GenBank/DDBJ whole genome shotgun (WGS) entry which is preliminary data.</text>
</comment>
<proteinExistence type="inferred from homology"/>
<evidence type="ECO:0000256" key="3">
    <source>
        <dbReference type="ARBA" id="ARBA00022475"/>
    </source>
</evidence>
<dbReference type="InterPro" id="IPR002656">
    <property type="entry name" value="Acyl_transf_3_dom"/>
</dbReference>